<dbReference type="AlphaFoldDB" id="A0AA38TFB2"/>
<gene>
    <name evidence="1" type="ORF">OSB04_005079</name>
</gene>
<evidence type="ECO:0000313" key="1">
    <source>
        <dbReference type="EMBL" id="KAJ9559919.1"/>
    </source>
</evidence>
<sequence>MHFDPQYFQSSGIIHETTLHILYGRMRMLSYSSLKGNALLTTYYVLNRVPNKRKKTTLYELWFKTTPNLSYRAVVKLTESKRNTFRERRSIYNPKVPQEVRKSNMVELLKLLVPTSKLYLVEGTRDEVRLQCSYCYNIEEGPKSFKETMES</sequence>
<dbReference type="Proteomes" id="UP001172457">
    <property type="component" value="Chromosome 2"/>
</dbReference>
<evidence type="ECO:0000313" key="2">
    <source>
        <dbReference type="Proteomes" id="UP001172457"/>
    </source>
</evidence>
<reference evidence="1" key="1">
    <citation type="submission" date="2023-03" db="EMBL/GenBank/DDBJ databases">
        <title>Chromosome-scale reference genome and RAD-based genetic map of yellow starthistle (Centaurea solstitialis) reveal putative structural variation and QTLs associated with invader traits.</title>
        <authorList>
            <person name="Reatini B."/>
            <person name="Cang F.A."/>
            <person name="Jiang Q."/>
            <person name="Mckibben M.T.W."/>
            <person name="Barker M.S."/>
            <person name="Rieseberg L.H."/>
            <person name="Dlugosch K.M."/>
        </authorList>
    </citation>
    <scope>NUCLEOTIDE SEQUENCE</scope>
    <source>
        <strain evidence="1">CAN-66</strain>
        <tissue evidence="1">Leaf</tissue>
    </source>
</reference>
<name>A0AA38TFB2_9ASTR</name>
<keyword evidence="2" id="KW-1185">Reference proteome</keyword>
<protein>
    <submittedName>
        <fullName evidence="1">Uncharacterized protein</fullName>
    </submittedName>
</protein>
<comment type="caution">
    <text evidence="1">The sequence shown here is derived from an EMBL/GenBank/DDBJ whole genome shotgun (WGS) entry which is preliminary data.</text>
</comment>
<proteinExistence type="predicted"/>
<accession>A0AA38TFB2</accession>
<organism evidence="1 2">
    <name type="scientific">Centaurea solstitialis</name>
    <name type="common">yellow star-thistle</name>
    <dbReference type="NCBI Taxonomy" id="347529"/>
    <lineage>
        <taxon>Eukaryota</taxon>
        <taxon>Viridiplantae</taxon>
        <taxon>Streptophyta</taxon>
        <taxon>Embryophyta</taxon>
        <taxon>Tracheophyta</taxon>
        <taxon>Spermatophyta</taxon>
        <taxon>Magnoliopsida</taxon>
        <taxon>eudicotyledons</taxon>
        <taxon>Gunneridae</taxon>
        <taxon>Pentapetalae</taxon>
        <taxon>asterids</taxon>
        <taxon>campanulids</taxon>
        <taxon>Asterales</taxon>
        <taxon>Asteraceae</taxon>
        <taxon>Carduoideae</taxon>
        <taxon>Cardueae</taxon>
        <taxon>Centaureinae</taxon>
        <taxon>Centaurea</taxon>
    </lineage>
</organism>
<dbReference type="EMBL" id="JARYMX010000002">
    <property type="protein sequence ID" value="KAJ9559919.1"/>
    <property type="molecule type" value="Genomic_DNA"/>
</dbReference>